<evidence type="ECO:0000313" key="2">
    <source>
        <dbReference type="Proteomes" id="UP000565711"/>
    </source>
</evidence>
<dbReference type="RefSeq" id="WP_067871074.1">
    <property type="nucleotide sequence ID" value="NZ_JAAXOP010000009.1"/>
</dbReference>
<comment type="caution">
    <text evidence="1">The sequence shown here is derived from an EMBL/GenBank/DDBJ whole genome shotgun (WGS) entry which is preliminary data.</text>
</comment>
<evidence type="ECO:0000313" key="1">
    <source>
        <dbReference type="EMBL" id="NKY51942.1"/>
    </source>
</evidence>
<dbReference type="PIRSF" id="PIRSF021494">
    <property type="entry name" value="Rv0216_prd"/>
    <property type="match status" value="1"/>
</dbReference>
<dbReference type="AlphaFoldDB" id="A0A846Y1P0"/>
<sequence>MTTLDHTRTVVVGGPYFDRLAVGQVFDTAPAVTLTDGLAAAHQAIVGNRLRLMLDRSLAATVAGGPVAHPGLVTDIAIGQSTLATNHVKANLFYRGLRLHRLPSIGDTLSTTTAVVGLKSNSIRPGRPATGLAVLRISTVDQHGRTVLDFHRCAMLPVDPAVDPVEVTRTDDLSTIGESHATDWAVPEGTDLDAYRSAVSGPHFDPSLVGVRFTSSGDVVSSAPELARLTLNIAATHHDERTSPTGRLVYGGHSIGIALDQAVRALPNMVTVLGWQSCDHTAAVAEGDTLTSDLYVENASILPTGGTLDLRSIVFSHRGDAPPQQVLDWRFTALFA</sequence>
<proteinExistence type="predicted"/>
<dbReference type="EMBL" id="JAAXOP010000009">
    <property type="protein sequence ID" value="NKY51942.1"/>
    <property type="molecule type" value="Genomic_DNA"/>
</dbReference>
<keyword evidence="2" id="KW-1185">Reference proteome</keyword>
<organism evidence="1 2">
    <name type="scientific">Nocardia vermiculata</name>
    <dbReference type="NCBI Taxonomy" id="257274"/>
    <lineage>
        <taxon>Bacteria</taxon>
        <taxon>Bacillati</taxon>
        <taxon>Actinomycetota</taxon>
        <taxon>Actinomycetes</taxon>
        <taxon>Mycobacteriales</taxon>
        <taxon>Nocardiaceae</taxon>
        <taxon>Nocardia</taxon>
    </lineage>
</organism>
<dbReference type="InterPro" id="IPR029069">
    <property type="entry name" value="HotDog_dom_sf"/>
</dbReference>
<dbReference type="InterPro" id="IPR016790">
    <property type="entry name" value="Thiol_ester_hydratase_Rv0216"/>
</dbReference>
<accession>A0A846Y1P0</accession>
<dbReference type="PANTHER" id="PTHR43664:SF1">
    <property type="entry name" value="BETA-METHYLMALYL-COA DEHYDRATASE"/>
    <property type="match status" value="1"/>
</dbReference>
<dbReference type="SUPFAM" id="SSF54637">
    <property type="entry name" value="Thioesterase/thiol ester dehydrase-isomerase"/>
    <property type="match status" value="2"/>
</dbReference>
<reference evidence="1 2" key="1">
    <citation type="submission" date="2020-04" db="EMBL/GenBank/DDBJ databases">
        <title>MicrobeNet Type strains.</title>
        <authorList>
            <person name="Nicholson A.C."/>
        </authorList>
    </citation>
    <scope>NUCLEOTIDE SEQUENCE [LARGE SCALE GENOMIC DNA]</scope>
    <source>
        <strain evidence="1 2">JCM 12354</strain>
    </source>
</reference>
<dbReference type="InterPro" id="IPR052342">
    <property type="entry name" value="MCH/BMMD"/>
</dbReference>
<gene>
    <name evidence="1" type="ORF">HGA08_17120</name>
</gene>
<dbReference type="PANTHER" id="PTHR43664">
    <property type="entry name" value="MONOAMINE OXIDASE-RELATED"/>
    <property type="match status" value="1"/>
</dbReference>
<dbReference type="Proteomes" id="UP000565711">
    <property type="component" value="Unassembled WGS sequence"/>
</dbReference>
<protein>
    <submittedName>
        <fullName evidence="1">Acyl dehydratase</fullName>
    </submittedName>
</protein>
<dbReference type="Gene3D" id="3.10.129.10">
    <property type="entry name" value="Hotdog Thioesterase"/>
    <property type="match status" value="2"/>
</dbReference>
<name>A0A846Y1P0_9NOCA</name>
<dbReference type="CDD" id="cd03451">
    <property type="entry name" value="FkbR2"/>
    <property type="match status" value="1"/>
</dbReference>